<dbReference type="InterPro" id="IPR016097">
    <property type="entry name" value="DUF695"/>
</dbReference>
<organism evidence="2 3">
    <name type="scientific">Sphingomonas lenta</name>
    <dbReference type="NCBI Taxonomy" id="1141887"/>
    <lineage>
        <taxon>Bacteria</taxon>
        <taxon>Pseudomonadati</taxon>
        <taxon>Pseudomonadota</taxon>
        <taxon>Alphaproteobacteria</taxon>
        <taxon>Sphingomonadales</taxon>
        <taxon>Sphingomonadaceae</taxon>
        <taxon>Sphingomonas</taxon>
    </lineage>
</organism>
<dbReference type="OrthoDB" id="7595150at2"/>
<reference evidence="3" key="1">
    <citation type="submission" date="2017-09" db="EMBL/GenBank/DDBJ databases">
        <authorList>
            <person name="Feng G."/>
            <person name="Zhu H."/>
        </authorList>
    </citation>
    <scope>NUCLEOTIDE SEQUENCE [LARGE SCALE GENOMIC DNA]</scope>
    <source>
        <strain evidence="3">1PNM-20</strain>
    </source>
</reference>
<protein>
    <recommendedName>
        <fullName evidence="1">DUF695 domain-containing protein</fullName>
    </recommendedName>
</protein>
<evidence type="ECO:0000313" key="2">
    <source>
        <dbReference type="EMBL" id="PAX07635.1"/>
    </source>
</evidence>
<dbReference type="EMBL" id="NSLI01000003">
    <property type="protein sequence ID" value="PAX07635.1"/>
    <property type="molecule type" value="Genomic_DNA"/>
</dbReference>
<evidence type="ECO:0000259" key="1">
    <source>
        <dbReference type="Pfam" id="PF05117"/>
    </source>
</evidence>
<comment type="caution">
    <text evidence="2">The sequence shown here is derived from an EMBL/GenBank/DDBJ whole genome shotgun (WGS) entry which is preliminary data.</text>
</comment>
<gene>
    <name evidence="2" type="ORF">CKY28_08275</name>
</gene>
<proteinExistence type="predicted"/>
<sequence length="150" mass="16679">MGPAGAEARRVSDGWTLAAREAEDGEYTVRTRAALPDPAERARYPVAMWITWPWGPIASEAEEDAIIDEMIRFENAVHEAATRGGWGMLVAVVTNGAGREWLWHAAHADEFVGEMRGALQGHPTYPFEVRAWDDPTWKAARELNPRAGMH</sequence>
<dbReference type="Pfam" id="PF05117">
    <property type="entry name" value="DUF695"/>
    <property type="match status" value="1"/>
</dbReference>
<accession>A0A2A2SEK9</accession>
<evidence type="ECO:0000313" key="3">
    <source>
        <dbReference type="Proteomes" id="UP000218151"/>
    </source>
</evidence>
<name>A0A2A2SEK9_9SPHN</name>
<dbReference type="Proteomes" id="UP000218151">
    <property type="component" value="Unassembled WGS sequence"/>
</dbReference>
<feature type="domain" description="DUF695" evidence="1">
    <location>
        <begin position="13"/>
        <end position="138"/>
    </location>
</feature>
<dbReference type="AlphaFoldDB" id="A0A2A2SEK9"/>
<keyword evidence="3" id="KW-1185">Reference proteome</keyword>